<accession>A0AAT9LFE1</accession>
<proteinExistence type="inferred from homology"/>
<dbReference type="InterPro" id="IPR013343">
    <property type="entry name" value="CRISPR-assoc_prot_Cas4"/>
</dbReference>
<dbReference type="PANTHER" id="PTHR37168:SF2">
    <property type="entry name" value="CRISPR-ASSOCIATED EXONUCLEASE CAS4"/>
    <property type="match status" value="1"/>
</dbReference>
<evidence type="ECO:0000256" key="6">
    <source>
        <dbReference type="ARBA" id="ARBA00023014"/>
    </source>
</evidence>
<gene>
    <name evidence="11" type="primary">cas4</name>
    <name evidence="11" type="ORF">IMF26_11135</name>
</gene>
<dbReference type="InterPro" id="IPR011604">
    <property type="entry name" value="PDDEXK-like_dom_sf"/>
</dbReference>
<dbReference type="GO" id="GO:0051607">
    <property type="term" value="P:defense response to virus"/>
    <property type="evidence" value="ECO:0007669"/>
    <property type="project" value="UniProtKB-KW"/>
</dbReference>
<dbReference type="EC" id="3.1.12.1" evidence="9"/>
<reference evidence="11" key="2">
    <citation type="journal article" date="2023" name="Biology">
        <title>Prokaryotic Life Associated with Coal-Fire Gas Vents Revealed by Metagenomics.</title>
        <authorList>
            <person name="Kadnikov V.V."/>
            <person name="Mardanov A.V."/>
            <person name="Beletsky A.V."/>
            <person name="Karnachuk O.V."/>
            <person name="Ravin N.V."/>
        </authorList>
    </citation>
    <scope>NUCLEOTIDE SEQUENCE</scope>
    <source>
        <strain evidence="11">Bu02</strain>
    </source>
</reference>
<evidence type="ECO:0000313" key="11">
    <source>
        <dbReference type="EMBL" id="QUL99736.1"/>
    </source>
</evidence>
<comment type="function">
    <text evidence="9">CRISPR (clustered regularly interspaced short palindromic repeat) is an adaptive immune system that provides protection against mobile genetic elements (viruses, transposable elements and conjugative plasmids). CRISPR clusters contain sequences complementary to antecedent mobile elements and target invading nucleic acids. CRISPR clusters are transcribed and processed into CRISPR RNA (crRNA).</text>
</comment>
<keyword evidence="4 9" id="KW-0269">Exonuclease</keyword>
<keyword evidence="6 9" id="KW-0411">Iron-sulfur</keyword>
<keyword evidence="7 9" id="KW-0051">Antiviral defense</keyword>
<organism evidence="11">
    <name type="scientific">Candidatus Fermentithermobacillus carboniphilus</name>
    <dbReference type="NCBI Taxonomy" id="3085328"/>
    <lineage>
        <taxon>Bacteria</taxon>
        <taxon>Bacillati</taxon>
        <taxon>Bacillota</taxon>
        <taxon>Candidatus Fermentithermobacillia</taxon>
        <taxon>Candidatus Fermentithermobacillales</taxon>
        <taxon>Candidatus Fermentithermobacillaceae</taxon>
        <taxon>Candidatus Fermentithermobacillus</taxon>
    </lineage>
</organism>
<evidence type="ECO:0000256" key="7">
    <source>
        <dbReference type="ARBA" id="ARBA00023118"/>
    </source>
</evidence>
<evidence type="ECO:0000256" key="1">
    <source>
        <dbReference type="ARBA" id="ARBA00022722"/>
    </source>
</evidence>
<keyword evidence="1 9" id="KW-0540">Nuclease</keyword>
<keyword evidence="2 9" id="KW-0479">Metal-binding</keyword>
<dbReference type="InterPro" id="IPR022765">
    <property type="entry name" value="Dna2/Cas4_DUF83"/>
</dbReference>
<evidence type="ECO:0000256" key="4">
    <source>
        <dbReference type="ARBA" id="ARBA00022839"/>
    </source>
</evidence>
<protein>
    <recommendedName>
        <fullName evidence="9">CRISPR-associated exonuclease Cas4</fullName>
        <ecNumber evidence="9">3.1.12.1</ecNumber>
    </recommendedName>
</protein>
<evidence type="ECO:0000259" key="10">
    <source>
        <dbReference type="Pfam" id="PF01930"/>
    </source>
</evidence>
<evidence type="ECO:0000256" key="9">
    <source>
        <dbReference type="RuleBase" id="RU365022"/>
    </source>
</evidence>
<sequence length="157" mass="18417">MVWYYHICRRQVWLMAHQITPDEDDPNIEFGRFLHKQRYQRDRKEYSIAGGRIDLVKAARDGLLIAEVKKSSRYEHASKMQMLFYLKRLKENGVLAQGELRIPEERKRIPVHLDEAGAAEIAAVEADILALIKTTEPPAPQKTRWCKNCGYREFCWS</sequence>
<keyword evidence="3 9" id="KW-0378">Hydrolase</keyword>
<dbReference type="KEGG" id="fcz:IMF26_11135"/>
<dbReference type="NCBIfam" id="TIGR00372">
    <property type="entry name" value="cas4"/>
    <property type="match status" value="1"/>
</dbReference>
<comment type="cofactor">
    <cofactor evidence="9">
        <name>iron-sulfur cluster</name>
        <dbReference type="ChEBI" id="CHEBI:30408"/>
    </cofactor>
</comment>
<evidence type="ECO:0000256" key="2">
    <source>
        <dbReference type="ARBA" id="ARBA00022723"/>
    </source>
</evidence>
<dbReference type="PANTHER" id="PTHR37168">
    <property type="entry name" value="CRISPR-ASSOCIATED EXONUCLEASE CAS4"/>
    <property type="match status" value="1"/>
</dbReference>
<dbReference type="GO" id="GO:0004527">
    <property type="term" value="F:exonuclease activity"/>
    <property type="evidence" value="ECO:0007669"/>
    <property type="project" value="UniProtKB-KW"/>
</dbReference>
<comment type="similarity">
    <text evidence="9">Belongs to the CRISPR-associated exonuclease Cas4 family.</text>
</comment>
<dbReference type="Pfam" id="PF01930">
    <property type="entry name" value="Cas_Cas4"/>
    <property type="match status" value="1"/>
</dbReference>
<name>A0AAT9LFE1_9FIRM</name>
<dbReference type="Gene3D" id="3.90.320.10">
    <property type="match status" value="1"/>
</dbReference>
<feature type="domain" description="DUF83" evidence="10">
    <location>
        <begin position="1"/>
        <end position="157"/>
    </location>
</feature>
<comment type="cofactor">
    <cofactor evidence="9">
        <name>Mg(2+)</name>
        <dbReference type="ChEBI" id="CHEBI:18420"/>
    </cofactor>
    <cofactor evidence="9">
        <name>Mn(2+)</name>
        <dbReference type="ChEBI" id="CHEBI:29035"/>
    </cofactor>
    <text evidence="9">Mg(2+) or Mn(2+) required for ssDNA cleavage activity.</text>
</comment>
<keyword evidence="8 9" id="KW-0464">Manganese</keyword>
<dbReference type="AlphaFoldDB" id="A0AAT9LFE1"/>
<dbReference type="EMBL" id="CP062796">
    <property type="protein sequence ID" value="QUL99736.1"/>
    <property type="molecule type" value="Genomic_DNA"/>
</dbReference>
<reference evidence="11" key="1">
    <citation type="submission" date="2020-10" db="EMBL/GenBank/DDBJ databases">
        <authorList>
            <person name="Kadnikov V."/>
            <person name="Beletsky A.V."/>
            <person name="Mardanov A.V."/>
            <person name="Karnachuk O.V."/>
            <person name="Ravin N.V."/>
        </authorList>
    </citation>
    <scope>NUCLEOTIDE SEQUENCE</scope>
    <source>
        <strain evidence="11">Bu02</strain>
    </source>
</reference>
<dbReference type="GO" id="GO:0046872">
    <property type="term" value="F:metal ion binding"/>
    <property type="evidence" value="ECO:0007669"/>
    <property type="project" value="UniProtKB-KW"/>
</dbReference>
<keyword evidence="5 9" id="KW-0408">Iron</keyword>
<evidence type="ECO:0000256" key="3">
    <source>
        <dbReference type="ARBA" id="ARBA00022801"/>
    </source>
</evidence>
<evidence type="ECO:0000256" key="5">
    <source>
        <dbReference type="ARBA" id="ARBA00023004"/>
    </source>
</evidence>
<evidence type="ECO:0000256" key="8">
    <source>
        <dbReference type="ARBA" id="ARBA00023211"/>
    </source>
</evidence>
<dbReference type="GO" id="GO:0051536">
    <property type="term" value="F:iron-sulfur cluster binding"/>
    <property type="evidence" value="ECO:0007669"/>
    <property type="project" value="UniProtKB-KW"/>
</dbReference>